<proteinExistence type="predicted"/>
<dbReference type="KEGG" id="samy:DB32_001821"/>
<evidence type="ECO:0000313" key="4">
    <source>
        <dbReference type="Proteomes" id="UP000034883"/>
    </source>
</evidence>
<dbReference type="SUPFAM" id="SSF53335">
    <property type="entry name" value="S-adenosyl-L-methionine-dependent methyltransferases"/>
    <property type="match status" value="1"/>
</dbReference>
<protein>
    <submittedName>
        <fullName evidence="3">Ribosomal protein L11 methyltransferase</fullName>
    </submittedName>
</protein>
<dbReference type="OrthoDB" id="9785995at2"/>
<dbReference type="STRING" id="927083.DB32_001821"/>
<keyword evidence="3" id="KW-0689">Ribosomal protein</keyword>
<dbReference type="GO" id="GO:0008276">
    <property type="term" value="F:protein methyltransferase activity"/>
    <property type="evidence" value="ECO:0007669"/>
    <property type="project" value="TreeGrafter"/>
</dbReference>
<accession>A0A0F6YGF9</accession>
<organism evidence="3 4">
    <name type="scientific">Sandaracinus amylolyticus</name>
    <dbReference type="NCBI Taxonomy" id="927083"/>
    <lineage>
        <taxon>Bacteria</taxon>
        <taxon>Pseudomonadati</taxon>
        <taxon>Myxococcota</taxon>
        <taxon>Polyangia</taxon>
        <taxon>Polyangiales</taxon>
        <taxon>Sandaracinaceae</taxon>
        <taxon>Sandaracinus</taxon>
    </lineage>
</organism>
<sequence>MSSIVAIVIEGPSARREELEEAAYALGVQGLEIVDEDVGAPRGRVVVRLWVPSGDARRAERRLRSALSSVSIVIEEVAPMTSAPRHVPLGRGFVVVTDAGEPGARWRARTALHLAGSEAFGDGAHPTTALCVAAIERWPARALRRASVLDVGTGTGVLAIVCALRGASRVIATDVDPLARRAAREAVRRHGLGDRVIVRAGMPRERFPIVVANLYRDVLIAEARGLAARVAPGGRLVISGFAASSSREITGAFATHGLRVVARSRRGGWGCQELTRDPAP</sequence>
<evidence type="ECO:0000256" key="2">
    <source>
        <dbReference type="ARBA" id="ARBA00022679"/>
    </source>
</evidence>
<dbReference type="EMBL" id="CP011125">
    <property type="protein sequence ID" value="AKF04672.1"/>
    <property type="molecule type" value="Genomic_DNA"/>
</dbReference>
<evidence type="ECO:0000256" key="1">
    <source>
        <dbReference type="ARBA" id="ARBA00022603"/>
    </source>
</evidence>
<keyword evidence="4" id="KW-1185">Reference proteome</keyword>
<gene>
    <name evidence="3" type="ORF">DB32_001821</name>
</gene>
<name>A0A0F6YGF9_9BACT</name>
<keyword evidence="1 3" id="KW-0489">Methyltransferase</keyword>
<dbReference type="PANTHER" id="PTHR43648:SF1">
    <property type="entry name" value="ELECTRON TRANSFER FLAVOPROTEIN BETA SUBUNIT LYSINE METHYLTRANSFERASE"/>
    <property type="match status" value="1"/>
</dbReference>
<dbReference type="GO" id="GO:0005840">
    <property type="term" value="C:ribosome"/>
    <property type="evidence" value="ECO:0007669"/>
    <property type="project" value="UniProtKB-KW"/>
</dbReference>
<dbReference type="Proteomes" id="UP000034883">
    <property type="component" value="Chromosome"/>
</dbReference>
<dbReference type="Gene3D" id="3.40.50.150">
    <property type="entry name" value="Vaccinia Virus protein VP39"/>
    <property type="match status" value="1"/>
</dbReference>
<dbReference type="GO" id="GO:0032259">
    <property type="term" value="P:methylation"/>
    <property type="evidence" value="ECO:0007669"/>
    <property type="project" value="UniProtKB-KW"/>
</dbReference>
<dbReference type="InterPro" id="IPR029063">
    <property type="entry name" value="SAM-dependent_MTases_sf"/>
</dbReference>
<evidence type="ECO:0000313" key="3">
    <source>
        <dbReference type="EMBL" id="AKF04672.1"/>
    </source>
</evidence>
<dbReference type="InterPro" id="IPR050078">
    <property type="entry name" value="Ribosomal_L11_MeTrfase_PrmA"/>
</dbReference>
<dbReference type="CDD" id="cd02440">
    <property type="entry name" value="AdoMet_MTases"/>
    <property type="match status" value="1"/>
</dbReference>
<dbReference type="RefSeq" id="WP_053231988.1">
    <property type="nucleotide sequence ID" value="NZ_CP011125.1"/>
</dbReference>
<dbReference type="AlphaFoldDB" id="A0A0F6YGF9"/>
<dbReference type="Pfam" id="PF06325">
    <property type="entry name" value="PrmA"/>
    <property type="match status" value="1"/>
</dbReference>
<keyword evidence="2 3" id="KW-0808">Transferase</keyword>
<keyword evidence="3" id="KW-0687">Ribonucleoprotein</keyword>
<dbReference type="PANTHER" id="PTHR43648">
    <property type="entry name" value="ELECTRON TRANSFER FLAVOPROTEIN BETA SUBUNIT LYSINE METHYLTRANSFERASE"/>
    <property type="match status" value="1"/>
</dbReference>
<reference evidence="3 4" key="1">
    <citation type="submission" date="2015-03" db="EMBL/GenBank/DDBJ databases">
        <title>Genome assembly of Sandaracinus amylolyticus DSM 53668.</title>
        <authorList>
            <person name="Sharma G."/>
            <person name="Subramanian S."/>
        </authorList>
    </citation>
    <scope>NUCLEOTIDE SEQUENCE [LARGE SCALE GENOMIC DNA]</scope>
    <source>
        <strain evidence="3 4">DSM 53668</strain>
    </source>
</reference>